<dbReference type="Gene3D" id="3.40.50.300">
    <property type="entry name" value="P-loop containing nucleotide triphosphate hydrolases"/>
    <property type="match status" value="1"/>
</dbReference>
<protein>
    <recommendedName>
        <fullName evidence="1">KAP NTPase domain-containing protein</fullName>
    </recommendedName>
</protein>
<feature type="domain" description="KAP NTPase" evidence="1">
    <location>
        <begin position="7"/>
        <end position="221"/>
    </location>
</feature>
<dbReference type="Pfam" id="PF07693">
    <property type="entry name" value="KAP_NTPase"/>
    <property type="match status" value="1"/>
</dbReference>
<evidence type="ECO:0000259" key="1">
    <source>
        <dbReference type="Pfam" id="PF07693"/>
    </source>
</evidence>
<dbReference type="InterPro" id="IPR011646">
    <property type="entry name" value="KAP_P-loop"/>
</dbReference>
<gene>
    <name evidence="2" type="ORF">GCX84_17625</name>
</gene>
<dbReference type="AlphaFoldDB" id="A0A632W5M5"/>
<comment type="caution">
    <text evidence="2">The sequence shown here is derived from an EMBL/GenBank/DDBJ whole genome shotgun (WGS) entry which is preliminary data.</text>
</comment>
<sequence length="569" mass="66261">MMIDLDEILNSFFASDNKVAVIKGDWGIGKTHIWNSYYHKNSSSLHKNAYSYISLFGKNSINEIKKEIFHLATPINERNYKETLFDQDRVVNGKYLSKFRYFLKYNRLSKFFIRYFDNTSIGFRAGGLVSAVEYALVKDYVICFDDLERKGNSLEIKDLMGLIDELAKKKNCKIILIYNENNLKDTKEEEQFSEYREKVVDVDIMFNPSAISNLDKVFFTNDTNYKFLKDIVLHLDIKNIRILLKIKKMLSEYEKELREADDEVRADFVHRVTLFSHVYYSGVRDVTYEEFKLSINESDYFFPDDNEKEVKTPVNIFINKIDSIYNRCGGVFDNDIDFHLKHGYRVPESKICEIISIKNKGYANIALTQRCNEIWSIYTGSFESNDLFFISEIKKLFSQSLCELPLGRVSSLLDMLDSLGEDCEQYISEYADAFFLRDNVDVSFSDVINEHISYEKLSKVIKDRMISIKYGNVSIEEILLKLSASNSYNSRDVVALNRYSEDDFYNWMVSCDNDVMGLIKNGLLKFKNLTNPTAEQEQINKKATNALKRISEISTLNAFRVKYIIKISG</sequence>
<dbReference type="InterPro" id="IPR027417">
    <property type="entry name" value="P-loop_NTPase"/>
</dbReference>
<name>A0A632W5M5_SALET</name>
<proteinExistence type="predicted"/>
<reference evidence="2" key="1">
    <citation type="submission" date="2019-10" db="EMBL/GenBank/DDBJ databases">
        <authorList>
            <person name="Ashton P.M."/>
            <person name="Dallman T."/>
            <person name="Nair S."/>
            <person name="De Pinna E."/>
            <person name="Peters T."/>
            <person name="Grant K."/>
        </authorList>
    </citation>
    <scope>NUCLEOTIDE SEQUENCE</scope>
    <source>
        <strain evidence="2">821059</strain>
    </source>
</reference>
<evidence type="ECO:0000313" key="2">
    <source>
        <dbReference type="EMBL" id="EDH1111353.1"/>
    </source>
</evidence>
<accession>A0A632W5M5</accession>
<dbReference type="EMBL" id="AAMGKT010000016">
    <property type="protein sequence ID" value="EDH1111353.1"/>
    <property type="molecule type" value="Genomic_DNA"/>
</dbReference>
<organism evidence="2">
    <name type="scientific">Salmonella enterica I</name>
    <dbReference type="NCBI Taxonomy" id="59201"/>
    <lineage>
        <taxon>Bacteria</taxon>
        <taxon>Pseudomonadati</taxon>
        <taxon>Pseudomonadota</taxon>
        <taxon>Gammaproteobacteria</taxon>
        <taxon>Enterobacterales</taxon>
        <taxon>Enterobacteriaceae</taxon>
        <taxon>Salmonella</taxon>
    </lineage>
</organism>